<proteinExistence type="predicted"/>
<organism evidence="1">
    <name type="scientific">Paenibacillus sp. BIHB 4019</name>
    <dbReference type="NCBI Taxonomy" id="1870819"/>
    <lineage>
        <taxon>Bacteria</taxon>
        <taxon>Bacillati</taxon>
        <taxon>Bacillota</taxon>
        <taxon>Bacilli</taxon>
        <taxon>Bacillales</taxon>
        <taxon>Paenibacillaceae</taxon>
        <taxon>Paenibacillus</taxon>
    </lineage>
</organism>
<evidence type="ECO:0000313" key="1">
    <source>
        <dbReference type="EMBL" id="ANY65645.1"/>
    </source>
</evidence>
<reference evidence="1" key="1">
    <citation type="submission" date="2016-08" db="EMBL/GenBank/DDBJ databases">
        <title>Complete Genome Seqeunce of Paenibacillus sp. BIHB 4019 from tea rhizoplane.</title>
        <authorList>
            <person name="Thakur R."/>
            <person name="Swarnkar M.K."/>
            <person name="Gulati A."/>
        </authorList>
    </citation>
    <scope>NUCLEOTIDE SEQUENCE [LARGE SCALE GENOMIC DNA]</scope>
    <source>
        <strain evidence="1">BIHB4019</strain>
    </source>
</reference>
<protein>
    <recommendedName>
        <fullName evidence="2">Transposase DDE domain-containing protein</fullName>
    </recommendedName>
</protein>
<dbReference type="EMBL" id="CP016808">
    <property type="protein sequence ID" value="ANY65645.1"/>
    <property type="molecule type" value="Genomic_DNA"/>
</dbReference>
<evidence type="ECO:0008006" key="2">
    <source>
        <dbReference type="Google" id="ProtNLM"/>
    </source>
</evidence>
<name>A0A1B2DD81_9BACL</name>
<accession>A0A1B2DD81</accession>
<sequence>MIFYTPVEIQRRGGFADYLEKLHTEFGIVALAHNLLKVARIRLAMHLQKQAHKKAGRKTMRFLAQPFYFWCFPNSAFVL</sequence>
<gene>
    <name evidence="1" type="ORF">BBD42_03585</name>
</gene>
<dbReference type="AlphaFoldDB" id="A0A1B2DD81"/>